<accession>A0A3P7IE28</accession>
<dbReference type="AlphaFoldDB" id="A0A3P7IE28"/>
<sequence>MITLLETEVNERFQHSKEETSHMLGEHTEKCNRKISKMNDSLTSLRNELARVLDLYGSLRQTVTKHTNEMETVRSIFKKSCDSVRQIDAELTAKLESLRRDGEAVRGGCDERCLQDSMCNLTALFVSF</sequence>
<proteinExistence type="predicted"/>
<dbReference type="Proteomes" id="UP000270094">
    <property type="component" value="Unassembled WGS sequence"/>
</dbReference>
<evidence type="ECO:0000313" key="2">
    <source>
        <dbReference type="Proteomes" id="UP000270094"/>
    </source>
</evidence>
<keyword evidence="2" id="KW-1185">Reference proteome</keyword>
<organism evidence="1 2">
    <name type="scientific">Strongylus vulgaris</name>
    <name type="common">Blood worm</name>
    <dbReference type="NCBI Taxonomy" id="40348"/>
    <lineage>
        <taxon>Eukaryota</taxon>
        <taxon>Metazoa</taxon>
        <taxon>Ecdysozoa</taxon>
        <taxon>Nematoda</taxon>
        <taxon>Chromadorea</taxon>
        <taxon>Rhabditida</taxon>
        <taxon>Rhabditina</taxon>
        <taxon>Rhabditomorpha</taxon>
        <taxon>Strongyloidea</taxon>
        <taxon>Strongylidae</taxon>
        <taxon>Strongylus</taxon>
    </lineage>
</organism>
<name>A0A3P7IE28_STRVU</name>
<protein>
    <submittedName>
        <fullName evidence="1">Uncharacterized protein</fullName>
    </submittedName>
</protein>
<dbReference type="EMBL" id="UYYB01020534">
    <property type="protein sequence ID" value="VDM71461.1"/>
    <property type="molecule type" value="Genomic_DNA"/>
</dbReference>
<gene>
    <name evidence="1" type="ORF">SVUK_LOCUS6459</name>
</gene>
<reference evidence="1 2" key="1">
    <citation type="submission" date="2018-11" db="EMBL/GenBank/DDBJ databases">
        <authorList>
            <consortium name="Pathogen Informatics"/>
        </authorList>
    </citation>
    <scope>NUCLEOTIDE SEQUENCE [LARGE SCALE GENOMIC DNA]</scope>
</reference>
<evidence type="ECO:0000313" key="1">
    <source>
        <dbReference type="EMBL" id="VDM71461.1"/>
    </source>
</evidence>
<dbReference type="OrthoDB" id="5868918at2759"/>